<evidence type="ECO:0000313" key="3">
    <source>
        <dbReference type="EMBL" id="CAF4360271.1"/>
    </source>
</evidence>
<feature type="region of interest" description="Disordered" evidence="1">
    <location>
        <begin position="13"/>
        <end position="41"/>
    </location>
</feature>
<evidence type="ECO:0000313" key="2">
    <source>
        <dbReference type="EMBL" id="CAF1498218.1"/>
    </source>
</evidence>
<dbReference type="Proteomes" id="UP000681722">
    <property type="component" value="Unassembled WGS sequence"/>
</dbReference>
<name>A0A815SU36_9BILA</name>
<dbReference type="Proteomes" id="UP000663829">
    <property type="component" value="Unassembled WGS sequence"/>
</dbReference>
<protein>
    <submittedName>
        <fullName evidence="2">Uncharacterized protein</fullName>
    </submittedName>
</protein>
<dbReference type="EMBL" id="CAJOBC010087730">
    <property type="protein sequence ID" value="CAF4360271.1"/>
    <property type="molecule type" value="Genomic_DNA"/>
</dbReference>
<dbReference type="AlphaFoldDB" id="A0A815SU36"/>
<organism evidence="2 4">
    <name type="scientific">Didymodactylos carnosus</name>
    <dbReference type="NCBI Taxonomy" id="1234261"/>
    <lineage>
        <taxon>Eukaryota</taxon>
        <taxon>Metazoa</taxon>
        <taxon>Spiralia</taxon>
        <taxon>Gnathifera</taxon>
        <taxon>Rotifera</taxon>
        <taxon>Eurotatoria</taxon>
        <taxon>Bdelloidea</taxon>
        <taxon>Philodinida</taxon>
        <taxon>Philodinidae</taxon>
        <taxon>Didymodactylos</taxon>
    </lineage>
</organism>
<evidence type="ECO:0000313" key="4">
    <source>
        <dbReference type="Proteomes" id="UP000663829"/>
    </source>
</evidence>
<comment type="caution">
    <text evidence="2">The sequence shown here is derived from an EMBL/GenBank/DDBJ whole genome shotgun (WGS) entry which is preliminary data.</text>
</comment>
<dbReference type="EMBL" id="CAJNOQ010022224">
    <property type="protein sequence ID" value="CAF1498218.1"/>
    <property type="molecule type" value="Genomic_DNA"/>
</dbReference>
<accession>A0A815SU36</accession>
<reference evidence="2" key="1">
    <citation type="submission" date="2021-02" db="EMBL/GenBank/DDBJ databases">
        <authorList>
            <person name="Nowell W R."/>
        </authorList>
    </citation>
    <scope>NUCLEOTIDE SEQUENCE</scope>
</reference>
<feature type="compositionally biased region" description="Acidic residues" evidence="1">
    <location>
        <begin position="22"/>
        <end position="35"/>
    </location>
</feature>
<evidence type="ECO:0000256" key="1">
    <source>
        <dbReference type="SAM" id="MobiDB-lite"/>
    </source>
</evidence>
<proteinExistence type="predicted"/>
<keyword evidence="4" id="KW-1185">Reference proteome</keyword>
<sequence>MDLFSWPELMEDLLNERKQEKEEDEEEKTEEEEEGDRTHDLERRVKLVLDTHFPCSPAEFERTHRVYDNISREEDQITLENLAYEQLREKGVYSNYFHELIMKDEYLFQQYYHD</sequence>
<gene>
    <name evidence="2" type="ORF">GPM918_LOCUS36561</name>
    <name evidence="3" type="ORF">SRO942_LOCUS37302</name>
</gene>